<accession>A0ABQ3D8T6</accession>
<evidence type="ECO:0000313" key="1">
    <source>
        <dbReference type="EMBL" id="GHA64690.1"/>
    </source>
</evidence>
<evidence type="ECO:0008006" key="3">
    <source>
        <dbReference type="Google" id="ProtNLM"/>
    </source>
</evidence>
<organism evidence="1 2">
    <name type="scientific">Streptomyces canarius</name>
    <dbReference type="NCBI Taxonomy" id="285453"/>
    <lineage>
        <taxon>Bacteria</taxon>
        <taxon>Bacillati</taxon>
        <taxon>Actinomycetota</taxon>
        <taxon>Actinomycetes</taxon>
        <taxon>Kitasatosporales</taxon>
        <taxon>Streptomycetaceae</taxon>
        <taxon>Streptomyces</taxon>
    </lineage>
</organism>
<reference evidence="2" key="1">
    <citation type="journal article" date="2019" name="Int. J. Syst. Evol. Microbiol.">
        <title>The Global Catalogue of Microorganisms (GCM) 10K type strain sequencing project: providing services to taxonomists for standard genome sequencing and annotation.</title>
        <authorList>
            <consortium name="The Broad Institute Genomics Platform"/>
            <consortium name="The Broad Institute Genome Sequencing Center for Infectious Disease"/>
            <person name="Wu L."/>
            <person name="Ma J."/>
        </authorList>
    </citation>
    <scope>NUCLEOTIDE SEQUENCE [LARGE SCALE GENOMIC DNA]</scope>
    <source>
        <strain evidence="2">JCM 4733</strain>
    </source>
</reference>
<sequence length="352" mass="38863">MHTYARWLEEARQGPLHDSRWHLRMRTVFPPPVRPARRRHRPHLAHCHLDWSGYGRHGVVPLRPLSAEDAPRARAYHEHARDGTLAPVLLWWVTAPDGRPLLDGPGTRTRRPAPGPGPCPVVSLPGRRSPPPRCFNSPVTDYDVLRVFCGPNGGYGNELGVVRDGSVLPERSDRQALAAKLGFSETVFVDDPERGVIDIYTPTLRLPFAGHPCVGTAWLLDVPELVTPAGVVGTRLDGEFTWIEARAEWAPPRTLRRYASAAEVDALDVPPPGEWIYAWAWEDEAAGRVRARAFPGRDDGIEEDEATGAAALLLTDLLGRALNITQGKGSQLLTAPQPHGWIEVGGRVHLER</sequence>
<dbReference type="EMBL" id="BMVN01000052">
    <property type="protein sequence ID" value="GHA64690.1"/>
    <property type="molecule type" value="Genomic_DNA"/>
</dbReference>
<proteinExistence type="predicted"/>
<keyword evidence="2" id="KW-1185">Reference proteome</keyword>
<gene>
    <name evidence="1" type="ORF">GCM10010345_80900</name>
</gene>
<dbReference type="InterPro" id="IPR003719">
    <property type="entry name" value="Phenazine_PhzF-like"/>
</dbReference>
<evidence type="ECO:0000313" key="2">
    <source>
        <dbReference type="Proteomes" id="UP000653644"/>
    </source>
</evidence>
<dbReference type="Pfam" id="PF02567">
    <property type="entry name" value="PhzC-PhzF"/>
    <property type="match status" value="1"/>
</dbReference>
<dbReference type="Proteomes" id="UP000653644">
    <property type="component" value="Unassembled WGS sequence"/>
</dbReference>
<comment type="caution">
    <text evidence="1">The sequence shown here is derived from an EMBL/GenBank/DDBJ whole genome shotgun (WGS) entry which is preliminary data.</text>
</comment>
<protein>
    <recommendedName>
        <fullName evidence="3">Phenazine biosynthesis protein PhzC/PhzF</fullName>
    </recommendedName>
</protein>
<dbReference type="SUPFAM" id="SSF54506">
    <property type="entry name" value="Diaminopimelate epimerase-like"/>
    <property type="match status" value="1"/>
</dbReference>
<dbReference type="Gene3D" id="3.10.310.10">
    <property type="entry name" value="Diaminopimelate Epimerase, Chain A, domain 1"/>
    <property type="match status" value="2"/>
</dbReference>
<name>A0ABQ3D8T6_9ACTN</name>